<sequence>MRTGSGKRGYALAEGVGPSVLGGGGGGVFHKSGSRDAGGGTGDAIEMLMAWYSHFTRSARLFARGFARLHRRPRERARERGASNGQYTRGRRIGSLIDSAKLARKSPHVEPRDDKHDACRFGSVAKQFRL</sequence>
<proteinExistence type="predicted"/>
<gene>
    <name evidence="2" type="ORF">ACJRO7_012230</name>
</gene>
<evidence type="ECO:0000313" key="2">
    <source>
        <dbReference type="EMBL" id="KAL3751373.1"/>
    </source>
</evidence>
<comment type="caution">
    <text evidence="2">The sequence shown here is derived from an EMBL/GenBank/DDBJ whole genome shotgun (WGS) entry which is preliminary data.</text>
</comment>
<dbReference type="EMBL" id="JBJKBG010000002">
    <property type="protein sequence ID" value="KAL3751373.1"/>
    <property type="molecule type" value="Genomic_DNA"/>
</dbReference>
<reference evidence="2 3" key="1">
    <citation type="submission" date="2024-11" db="EMBL/GenBank/DDBJ databases">
        <title>Chromosome-level genome assembly of Eucalyptus globulus Labill. provides insights into its genome evolution.</title>
        <authorList>
            <person name="Li X."/>
        </authorList>
    </citation>
    <scope>NUCLEOTIDE SEQUENCE [LARGE SCALE GENOMIC DNA]</scope>
    <source>
        <strain evidence="2">CL2024</strain>
        <tissue evidence="2">Fresh tender leaves</tissue>
    </source>
</reference>
<name>A0ABD3LL78_EUCGL</name>
<feature type="compositionally biased region" description="Basic and acidic residues" evidence="1">
    <location>
        <begin position="107"/>
        <end position="117"/>
    </location>
</feature>
<evidence type="ECO:0000256" key="1">
    <source>
        <dbReference type="SAM" id="MobiDB-lite"/>
    </source>
</evidence>
<dbReference type="Proteomes" id="UP001634007">
    <property type="component" value="Unassembled WGS sequence"/>
</dbReference>
<dbReference type="AlphaFoldDB" id="A0ABD3LL78"/>
<feature type="region of interest" description="Disordered" evidence="1">
    <location>
        <begin position="72"/>
        <end position="117"/>
    </location>
</feature>
<organism evidence="2 3">
    <name type="scientific">Eucalyptus globulus</name>
    <name type="common">Tasmanian blue gum</name>
    <dbReference type="NCBI Taxonomy" id="34317"/>
    <lineage>
        <taxon>Eukaryota</taxon>
        <taxon>Viridiplantae</taxon>
        <taxon>Streptophyta</taxon>
        <taxon>Embryophyta</taxon>
        <taxon>Tracheophyta</taxon>
        <taxon>Spermatophyta</taxon>
        <taxon>Magnoliopsida</taxon>
        <taxon>eudicotyledons</taxon>
        <taxon>Gunneridae</taxon>
        <taxon>Pentapetalae</taxon>
        <taxon>rosids</taxon>
        <taxon>malvids</taxon>
        <taxon>Myrtales</taxon>
        <taxon>Myrtaceae</taxon>
        <taxon>Myrtoideae</taxon>
        <taxon>Eucalypteae</taxon>
        <taxon>Eucalyptus</taxon>
    </lineage>
</organism>
<accession>A0ABD3LL78</accession>
<keyword evidence="3" id="KW-1185">Reference proteome</keyword>
<protein>
    <submittedName>
        <fullName evidence="2">Uncharacterized protein</fullName>
    </submittedName>
</protein>
<evidence type="ECO:0000313" key="3">
    <source>
        <dbReference type="Proteomes" id="UP001634007"/>
    </source>
</evidence>